<evidence type="ECO:0000256" key="13">
    <source>
        <dbReference type="SAM" id="SignalP"/>
    </source>
</evidence>
<comment type="pathway">
    <text evidence="2">Protein modification; protein glycosylation.</text>
</comment>
<dbReference type="GO" id="GO:0006487">
    <property type="term" value="P:protein N-linked glycosylation"/>
    <property type="evidence" value="ECO:0007669"/>
    <property type="project" value="TreeGrafter"/>
</dbReference>
<evidence type="ECO:0000256" key="2">
    <source>
        <dbReference type="ARBA" id="ARBA00004922"/>
    </source>
</evidence>
<evidence type="ECO:0000256" key="7">
    <source>
        <dbReference type="ARBA" id="ARBA00022824"/>
    </source>
</evidence>
<feature type="chain" id="PRO_5015362168" description="Mannosyltransferase" evidence="13">
    <location>
        <begin position="20"/>
        <end position="529"/>
    </location>
</feature>
<keyword evidence="4 12" id="KW-0328">Glycosyltransferase</keyword>
<dbReference type="GO" id="GO:0052917">
    <property type="term" value="F:dol-P-Man:Man(7)GlcNAc(2)-PP-Dol alpha-1,6-mannosyltransferase activity"/>
    <property type="evidence" value="ECO:0007669"/>
    <property type="project" value="UniProtKB-EC"/>
</dbReference>
<evidence type="ECO:0000256" key="3">
    <source>
        <dbReference type="ARBA" id="ARBA00007063"/>
    </source>
</evidence>
<name>A0A2R6NU16_9APHY</name>
<evidence type="ECO:0000256" key="8">
    <source>
        <dbReference type="ARBA" id="ARBA00022989"/>
    </source>
</evidence>
<organism evidence="14 15">
    <name type="scientific">Hermanssonia centrifuga</name>
    <dbReference type="NCBI Taxonomy" id="98765"/>
    <lineage>
        <taxon>Eukaryota</taxon>
        <taxon>Fungi</taxon>
        <taxon>Dikarya</taxon>
        <taxon>Basidiomycota</taxon>
        <taxon>Agaricomycotina</taxon>
        <taxon>Agaricomycetes</taxon>
        <taxon>Polyporales</taxon>
        <taxon>Meruliaceae</taxon>
        <taxon>Hermanssonia</taxon>
    </lineage>
</organism>
<feature type="transmembrane region" description="Helical" evidence="12">
    <location>
        <begin position="123"/>
        <end position="141"/>
    </location>
</feature>
<feature type="signal peptide" evidence="13">
    <location>
        <begin position="1"/>
        <end position="19"/>
    </location>
</feature>
<dbReference type="Proteomes" id="UP000186601">
    <property type="component" value="Unassembled WGS sequence"/>
</dbReference>
<evidence type="ECO:0000256" key="5">
    <source>
        <dbReference type="ARBA" id="ARBA00022679"/>
    </source>
</evidence>
<accession>A0A2R6NU16</accession>
<dbReference type="InterPro" id="IPR005599">
    <property type="entry name" value="GPI_mannosylTrfase"/>
</dbReference>
<dbReference type="STRING" id="98765.A0A2R6NU16"/>
<evidence type="ECO:0000313" key="15">
    <source>
        <dbReference type="Proteomes" id="UP000186601"/>
    </source>
</evidence>
<comment type="function">
    <text evidence="10">Mannosyltransferase that operates in the biosynthetic pathway of dolichol-linked oligosaccharides, the glycan precursors employed in protein asparagine (N)-glycosylation. The assembly of dolichol-linked oligosaccharides begins on the cytosolic side of the endoplasmic reticulum membrane and finishes in its lumen. The sequential addition of sugars to dolichol pyrophosphate produces dolichol-linked oligosaccharides containing fourteen sugars, including two GlcNAcs, nine mannoses and three glucoses. Once assembled, the oligosaccharide is transferred from the lipid to nascent proteins by oligosaccharyltransferases. In the lumen of the endoplasmic reticulum, adds the eighth mannose residue in an alpha-1,6 linkage onto Man(7)GlcNAc(2)-PP-dolichol to produce Man(8)GlcNAc(2)-PP-dolichol.</text>
</comment>
<keyword evidence="9 12" id="KW-0472">Membrane</keyword>
<dbReference type="GO" id="GO:0005789">
    <property type="term" value="C:endoplasmic reticulum membrane"/>
    <property type="evidence" value="ECO:0007669"/>
    <property type="project" value="UniProtKB-SubCell"/>
</dbReference>
<dbReference type="PANTHER" id="PTHR22760">
    <property type="entry name" value="GLYCOSYLTRANSFERASE"/>
    <property type="match status" value="1"/>
</dbReference>
<comment type="catalytic activity">
    <reaction evidence="11">
        <text>an alpha-D-Man-(1-&gt;2)-alpha-D-Man-(1-&gt;2)-alpha-D-Man-(1-&gt;3)-[alpha-D-Man-(1-&gt;2)-alpha-D-Man-(1-&gt;3)-alpha-D-Man-(1-&gt;6)]-beta-D-Man-(1-&gt;4)-beta-D-GlcNAc-(1-&gt;4)-alpha-D-GlcNAc-diphospho-di-trans,poly-cis-dolichol + a di-trans,poly-cis-dolichyl beta-D-mannosyl phosphate = an alpha-D-Man-(1-&gt;2)-alpha-D-Man-(1-&gt;2)-alpha-D-Man-(1-&gt;3)-[alpha-D-Man-(1-&gt;2)-alpha-D-Man-(1-&gt;3)-[alpha-D-Man-(1-&gt;6)]-alpha-D-Man-(1-&gt;6)]-beta-D-Man-(1-&gt;4)-beta-D-GlcNAc-(1-&gt;4)-alpha-D-GlcNAc-diphospho-di-trans,poly-cis-dolichol + a di-trans,poly-cis-dolichyl phosphate + H(+)</text>
        <dbReference type="Rhea" id="RHEA:29535"/>
        <dbReference type="Rhea" id="RHEA-COMP:19498"/>
        <dbReference type="Rhea" id="RHEA-COMP:19501"/>
        <dbReference type="Rhea" id="RHEA-COMP:19518"/>
        <dbReference type="Rhea" id="RHEA-COMP:19519"/>
        <dbReference type="ChEBI" id="CHEBI:15378"/>
        <dbReference type="ChEBI" id="CHEBI:57683"/>
        <dbReference type="ChEBI" id="CHEBI:58211"/>
        <dbReference type="ChEBI" id="CHEBI:132517"/>
        <dbReference type="ChEBI" id="CHEBI:132519"/>
        <dbReference type="EC" id="2.4.1.260"/>
    </reaction>
    <physiologicalReaction direction="left-to-right" evidence="11">
        <dbReference type="Rhea" id="RHEA:29536"/>
    </physiologicalReaction>
</comment>
<keyword evidence="13" id="KW-0732">Signal</keyword>
<feature type="transmembrane region" description="Helical" evidence="12">
    <location>
        <begin position="299"/>
        <end position="315"/>
    </location>
</feature>
<feature type="transmembrane region" description="Helical" evidence="12">
    <location>
        <begin position="348"/>
        <end position="371"/>
    </location>
</feature>
<reference evidence="14 15" key="1">
    <citation type="submission" date="2018-02" db="EMBL/GenBank/DDBJ databases">
        <title>Genome sequence of the basidiomycete white-rot fungus Phlebia centrifuga.</title>
        <authorList>
            <person name="Granchi Z."/>
            <person name="Peng M."/>
            <person name="de Vries R.P."/>
            <person name="Hilden K."/>
            <person name="Makela M.R."/>
            <person name="Grigoriev I."/>
            <person name="Riley R."/>
        </authorList>
    </citation>
    <scope>NUCLEOTIDE SEQUENCE [LARGE SCALE GENOMIC DNA]</scope>
    <source>
        <strain evidence="14 15">FBCC195</strain>
    </source>
</reference>
<feature type="transmembrane region" description="Helical" evidence="12">
    <location>
        <begin position="321"/>
        <end position="341"/>
    </location>
</feature>
<evidence type="ECO:0000313" key="14">
    <source>
        <dbReference type="EMBL" id="PSR76658.1"/>
    </source>
</evidence>
<keyword evidence="8 12" id="KW-1133">Transmembrane helix</keyword>
<gene>
    <name evidence="14" type="ORF">PHLCEN_2v8255</name>
</gene>
<dbReference type="AlphaFoldDB" id="A0A2R6NU16"/>
<evidence type="ECO:0000256" key="4">
    <source>
        <dbReference type="ARBA" id="ARBA00022676"/>
    </source>
</evidence>
<feature type="transmembrane region" description="Helical" evidence="12">
    <location>
        <begin position="177"/>
        <end position="203"/>
    </location>
</feature>
<evidence type="ECO:0000256" key="1">
    <source>
        <dbReference type="ARBA" id="ARBA00004477"/>
    </source>
</evidence>
<evidence type="ECO:0000256" key="6">
    <source>
        <dbReference type="ARBA" id="ARBA00022692"/>
    </source>
</evidence>
<protein>
    <recommendedName>
        <fullName evidence="12">Mannosyltransferase</fullName>
        <ecNumber evidence="12">2.4.1.-</ecNumber>
    </recommendedName>
</protein>
<feature type="transmembrane region" description="Helical" evidence="12">
    <location>
        <begin position="94"/>
        <end position="111"/>
    </location>
</feature>
<evidence type="ECO:0000256" key="10">
    <source>
        <dbReference type="ARBA" id="ARBA00044721"/>
    </source>
</evidence>
<keyword evidence="7 12" id="KW-0256">Endoplasmic reticulum</keyword>
<comment type="caution">
    <text evidence="14">The sequence shown here is derived from an EMBL/GenBank/DDBJ whole genome shotgun (WGS) entry which is preliminary data.</text>
</comment>
<feature type="transmembrane region" description="Helical" evidence="12">
    <location>
        <begin position="63"/>
        <end position="87"/>
    </location>
</feature>
<proteinExistence type="inferred from homology"/>
<dbReference type="Pfam" id="PF03901">
    <property type="entry name" value="Glyco_transf_22"/>
    <property type="match status" value="1"/>
</dbReference>
<sequence length="529" mass="58423">MSTSLDVLLLATSWIHVLLAPYTKVEESFNLHATHDVLMYGVSSDALKNYDHFVFPGAVPRTFIGSVLLAWLSTPFIQAANALGLLSDKFQLQIAVRLALATYNVVGLSLLRRGVSRRYGGPAGVLFVLLTCTQFHLPFYMGRTWPNMFALLPVNIASFLLWNRAPNALRPTSKSVHTAIALLTFTTVVFRSEVLLLLGPLILQALISGYTSLSNIIKVGISAGLSSIALTVLVDSYFWQRWPLWPELYGIYFNVVQGNSSAWGVSPFSAYFTSHLPKLLLSSSILSVVGAVIDARVRALLWPAIVFVILLSVLPHKEWRFIVYVVPLFNVAAARGATWLVSMRKSNIIGRLCFLFVAGLLVANCVATYFFTVTSMANYPGGEALSRFNELYASRQNVHVHISNLAAQTGASLFLQTHAPPYLPGYSIAPPEHSAYWRYDKTENLTPTALTASGNITHAIAEITDRAAPNSFAATGFPKHQWIMTAVITGLERLRLDFARIKSMEPWKVLSFSRGDQLVILERRGQSQS</sequence>
<comment type="subcellular location">
    <subcellularLocation>
        <location evidence="1 12">Endoplasmic reticulum membrane</location>
        <topology evidence="1 12">Multi-pass membrane protein</topology>
    </subcellularLocation>
</comment>
<dbReference type="EMBL" id="MLYV02000837">
    <property type="protein sequence ID" value="PSR76658.1"/>
    <property type="molecule type" value="Genomic_DNA"/>
</dbReference>
<evidence type="ECO:0000256" key="9">
    <source>
        <dbReference type="ARBA" id="ARBA00023136"/>
    </source>
</evidence>
<keyword evidence="6 12" id="KW-0812">Transmembrane</keyword>
<dbReference type="EC" id="2.4.1.-" evidence="12"/>
<feature type="transmembrane region" description="Helical" evidence="12">
    <location>
        <begin position="275"/>
        <end position="292"/>
    </location>
</feature>
<feature type="transmembrane region" description="Helical" evidence="12">
    <location>
        <begin position="215"/>
        <end position="239"/>
    </location>
</feature>
<dbReference type="UniPathway" id="UPA00378"/>
<evidence type="ECO:0000256" key="11">
    <source>
        <dbReference type="ARBA" id="ARBA00048899"/>
    </source>
</evidence>
<dbReference type="OrthoDB" id="19039at2759"/>
<keyword evidence="15" id="KW-1185">Reference proteome</keyword>
<comment type="similarity">
    <text evidence="3 12">Belongs to the glycosyltransferase 22 family.</text>
</comment>
<keyword evidence="5" id="KW-0808">Transferase</keyword>
<evidence type="ECO:0000256" key="12">
    <source>
        <dbReference type="RuleBase" id="RU363075"/>
    </source>
</evidence>
<dbReference type="PANTHER" id="PTHR22760:SF1">
    <property type="entry name" value="DOL-P-MAN:MAN(7)GLCNAC(2)-PP-DOL ALPHA-1,6-MANNOSYLTRANSFERASE"/>
    <property type="match status" value="1"/>
</dbReference>